<protein>
    <submittedName>
        <fullName evidence="1">Uncharacterized protein</fullName>
    </submittedName>
</protein>
<accession>A0A833XXV1</accession>
<sequence>MAESKPVVSKVLELPLKKGVIKIEVGETSQGRDQLVISVDQEAQTQSGLSREEGFKMFEKKENEVRRSKTPKIQKVIFLLRDHKHFVKYYEPRVVSLGPIHHGKEKYQLAETFKLKLAKVFVESSGKTIEEICDAIDGKIEELRKCFEKEVTEKYKNADLAWILAVDGCAILQYIDLAIKDKFEAFDIKNDSVAFCQ</sequence>
<reference evidence="1" key="2">
    <citation type="submission" date="2020-03" db="EMBL/GenBank/DDBJ databases">
        <title>Walnut 2.0.</title>
        <authorList>
            <person name="Marrano A."/>
            <person name="Britton M."/>
            <person name="Zimin A.V."/>
            <person name="Zaini P.A."/>
            <person name="Workman R."/>
            <person name="Puiu D."/>
            <person name="Bianco L."/>
            <person name="Allen B.J."/>
            <person name="Troggio M."/>
            <person name="Leslie C.A."/>
            <person name="Timp W."/>
            <person name="Dendekar A."/>
            <person name="Salzberg S.L."/>
            <person name="Neale D.B."/>
        </authorList>
    </citation>
    <scope>NUCLEOTIDE SEQUENCE</scope>
    <source>
        <tissue evidence="1">Leaves</tissue>
    </source>
</reference>
<gene>
    <name evidence="1" type="ORF">F2P56_009846</name>
</gene>
<evidence type="ECO:0000313" key="1">
    <source>
        <dbReference type="EMBL" id="KAF5473221.1"/>
    </source>
</evidence>
<reference evidence="1" key="1">
    <citation type="submission" date="2015-10" db="EMBL/GenBank/DDBJ databases">
        <authorList>
            <person name="Martinez-Garcia P.J."/>
            <person name="Crepeau M.W."/>
            <person name="Puiu D."/>
            <person name="Gonzalez-Ibeas D."/>
            <person name="Whalen J."/>
            <person name="Stevens K."/>
            <person name="Paul R."/>
            <person name="Butterfield T."/>
            <person name="Britton M."/>
            <person name="Reagan R."/>
            <person name="Chakraborty S."/>
            <person name="Walawage S.L."/>
            <person name="Vasquez-Gross H.A."/>
            <person name="Cardeno C."/>
            <person name="Famula R."/>
            <person name="Pratt K."/>
            <person name="Kuruganti S."/>
            <person name="Aradhya M.K."/>
            <person name="Leslie C.A."/>
            <person name="Dandekar A.M."/>
            <person name="Salzberg S.L."/>
            <person name="Wegrzyn J.L."/>
            <person name="Langley C.H."/>
            <person name="Neale D.B."/>
        </authorList>
    </citation>
    <scope>NUCLEOTIDE SEQUENCE</scope>
    <source>
        <tissue evidence="1">Leaves</tissue>
    </source>
</reference>
<name>A0A833XXV1_JUGRE</name>
<evidence type="ECO:0000313" key="2">
    <source>
        <dbReference type="Proteomes" id="UP000619265"/>
    </source>
</evidence>
<proteinExistence type="predicted"/>
<comment type="caution">
    <text evidence="1">The sequence shown here is derived from an EMBL/GenBank/DDBJ whole genome shotgun (WGS) entry which is preliminary data.</text>
</comment>
<dbReference type="Gramene" id="Jr04_18270_p1">
    <property type="protein sequence ID" value="cds.Jr04_18270_p1"/>
    <property type="gene ID" value="Jr04_18270"/>
</dbReference>
<dbReference type="Proteomes" id="UP000619265">
    <property type="component" value="Unassembled WGS sequence"/>
</dbReference>
<dbReference type="PANTHER" id="PTHR31170">
    <property type="entry name" value="BNAC04G53230D PROTEIN"/>
    <property type="match status" value="1"/>
</dbReference>
<dbReference type="AlphaFoldDB" id="A0A833XXV1"/>
<organism evidence="1 2">
    <name type="scientific">Juglans regia</name>
    <name type="common">English walnut</name>
    <dbReference type="NCBI Taxonomy" id="51240"/>
    <lineage>
        <taxon>Eukaryota</taxon>
        <taxon>Viridiplantae</taxon>
        <taxon>Streptophyta</taxon>
        <taxon>Embryophyta</taxon>
        <taxon>Tracheophyta</taxon>
        <taxon>Spermatophyta</taxon>
        <taxon>Magnoliopsida</taxon>
        <taxon>eudicotyledons</taxon>
        <taxon>Gunneridae</taxon>
        <taxon>Pentapetalae</taxon>
        <taxon>rosids</taxon>
        <taxon>fabids</taxon>
        <taxon>Fagales</taxon>
        <taxon>Juglandaceae</taxon>
        <taxon>Juglans</taxon>
    </lineage>
</organism>
<dbReference type="InterPro" id="IPR004158">
    <property type="entry name" value="DUF247_pln"/>
</dbReference>
<dbReference type="Pfam" id="PF03140">
    <property type="entry name" value="DUF247"/>
    <property type="match status" value="1"/>
</dbReference>
<dbReference type="EMBL" id="LIHL02000004">
    <property type="protein sequence ID" value="KAF5473221.1"/>
    <property type="molecule type" value="Genomic_DNA"/>
</dbReference>